<dbReference type="PROSITE" id="PS50949">
    <property type="entry name" value="HTH_GNTR"/>
    <property type="match status" value="1"/>
</dbReference>
<evidence type="ECO:0000313" key="5">
    <source>
        <dbReference type="EMBL" id="MBR7677566.1"/>
    </source>
</evidence>
<gene>
    <name evidence="5" type="ORF">KDA82_32170</name>
</gene>
<dbReference type="SUPFAM" id="SSF46785">
    <property type="entry name" value="Winged helix' DNA-binding domain"/>
    <property type="match status" value="1"/>
</dbReference>
<dbReference type="InterPro" id="IPR000524">
    <property type="entry name" value="Tscrpt_reg_HTH_GntR"/>
</dbReference>
<dbReference type="Pfam" id="PF00392">
    <property type="entry name" value="GntR"/>
    <property type="match status" value="1"/>
</dbReference>
<dbReference type="PANTHER" id="PTHR43537">
    <property type="entry name" value="TRANSCRIPTIONAL REGULATOR, GNTR FAMILY"/>
    <property type="match status" value="1"/>
</dbReference>
<dbReference type="SMART" id="SM00895">
    <property type="entry name" value="FCD"/>
    <property type="match status" value="1"/>
</dbReference>
<dbReference type="PRINTS" id="PR00035">
    <property type="entry name" value="HTHGNTR"/>
</dbReference>
<organism evidence="5 6">
    <name type="scientific">Streptomyces daliensis</name>
    <dbReference type="NCBI Taxonomy" id="299421"/>
    <lineage>
        <taxon>Bacteria</taxon>
        <taxon>Bacillati</taxon>
        <taxon>Actinomycetota</taxon>
        <taxon>Actinomycetes</taxon>
        <taxon>Kitasatosporales</taxon>
        <taxon>Streptomycetaceae</taxon>
        <taxon>Streptomyces</taxon>
    </lineage>
</organism>
<dbReference type="InterPro" id="IPR036390">
    <property type="entry name" value="WH_DNA-bd_sf"/>
</dbReference>
<dbReference type="GO" id="GO:0003677">
    <property type="term" value="F:DNA binding"/>
    <property type="evidence" value="ECO:0007669"/>
    <property type="project" value="UniProtKB-KW"/>
</dbReference>
<feature type="non-terminal residue" evidence="5">
    <location>
        <position position="1"/>
    </location>
</feature>
<dbReference type="SUPFAM" id="SSF48008">
    <property type="entry name" value="GntR ligand-binding domain-like"/>
    <property type="match status" value="1"/>
</dbReference>
<dbReference type="GO" id="GO:0003700">
    <property type="term" value="F:DNA-binding transcription factor activity"/>
    <property type="evidence" value="ECO:0007669"/>
    <property type="project" value="InterPro"/>
</dbReference>
<dbReference type="EMBL" id="JAGSMN010000985">
    <property type="protein sequence ID" value="MBR7677566.1"/>
    <property type="molecule type" value="Genomic_DNA"/>
</dbReference>
<keyword evidence="1" id="KW-0805">Transcription regulation</keyword>
<dbReference type="InterPro" id="IPR011711">
    <property type="entry name" value="GntR_C"/>
</dbReference>
<reference evidence="5" key="1">
    <citation type="submission" date="2021-04" db="EMBL/GenBank/DDBJ databases">
        <title>Sequencing of actinobacteria type strains.</title>
        <authorList>
            <person name="Nguyen G.-S."/>
            <person name="Wentzel A."/>
        </authorList>
    </citation>
    <scope>NUCLEOTIDE SEQUENCE</scope>
    <source>
        <strain evidence="5">DSM 42095</strain>
    </source>
</reference>
<dbReference type="InterPro" id="IPR008920">
    <property type="entry name" value="TF_FadR/GntR_C"/>
</dbReference>
<protein>
    <submittedName>
        <fullName evidence="5">FadR family transcriptional regulator</fullName>
    </submittedName>
</protein>
<dbReference type="Gene3D" id="1.10.10.10">
    <property type="entry name" value="Winged helix-like DNA-binding domain superfamily/Winged helix DNA-binding domain"/>
    <property type="match status" value="1"/>
</dbReference>
<keyword evidence="2" id="KW-0238">DNA-binding</keyword>
<evidence type="ECO:0000256" key="1">
    <source>
        <dbReference type="ARBA" id="ARBA00023015"/>
    </source>
</evidence>
<dbReference type="Pfam" id="PF07729">
    <property type="entry name" value="FCD"/>
    <property type="match status" value="1"/>
</dbReference>
<dbReference type="PANTHER" id="PTHR43537:SF44">
    <property type="entry name" value="GNTR FAMILY REGULATORY PROTEIN"/>
    <property type="match status" value="1"/>
</dbReference>
<dbReference type="Proteomes" id="UP000675554">
    <property type="component" value="Unassembled WGS sequence"/>
</dbReference>
<evidence type="ECO:0000256" key="2">
    <source>
        <dbReference type="ARBA" id="ARBA00023125"/>
    </source>
</evidence>
<dbReference type="InterPro" id="IPR036388">
    <property type="entry name" value="WH-like_DNA-bd_sf"/>
</dbReference>
<accession>A0A8T4IYY4</accession>
<dbReference type="Gene3D" id="1.20.120.530">
    <property type="entry name" value="GntR ligand-binding domain-like"/>
    <property type="match status" value="1"/>
</dbReference>
<evidence type="ECO:0000259" key="4">
    <source>
        <dbReference type="PROSITE" id="PS50949"/>
    </source>
</evidence>
<evidence type="ECO:0000313" key="6">
    <source>
        <dbReference type="Proteomes" id="UP000675554"/>
    </source>
</evidence>
<keyword evidence="3" id="KW-0804">Transcription</keyword>
<proteinExistence type="predicted"/>
<feature type="domain" description="HTH gntR-type" evidence="4">
    <location>
        <begin position="1"/>
        <end position="51"/>
    </location>
</feature>
<evidence type="ECO:0000256" key="3">
    <source>
        <dbReference type="ARBA" id="ARBA00023163"/>
    </source>
</evidence>
<sequence length="217" mass="23320">VVLDGQPLPVEDDLATELGVSRGALREAVKALAAKGMLRTRPRTGTRVLPPEHWNHLDRDVLRWQQDCDPRPLLRETGELRRIVEPEAARLAAERSTAEDVRALRRALEAMEVAAAHPERSGYVEADSAFHRALLDASGNRLLGSLGRGIEVALEHSFAVSSQTHGAVEASLPAHRAIVDAVERGDAAAASDAISGIIAAAEREIAQSPVLPPDAKR</sequence>
<keyword evidence="6" id="KW-1185">Reference proteome</keyword>
<comment type="caution">
    <text evidence="5">The sequence shown here is derived from an EMBL/GenBank/DDBJ whole genome shotgun (WGS) entry which is preliminary data.</text>
</comment>
<name>A0A8T4IYY4_9ACTN</name>
<dbReference type="AlphaFoldDB" id="A0A8T4IYY4"/>